<dbReference type="Proteomes" id="UP000239002">
    <property type="component" value="Unassembled WGS sequence"/>
</dbReference>
<organism evidence="2 3">
    <name type="scientific">Nonlabens xylanidelens</name>
    <dbReference type="NCBI Taxonomy" id="191564"/>
    <lineage>
        <taxon>Bacteria</taxon>
        <taxon>Pseudomonadati</taxon>
        <taxon>Bacteroidota</taxon>
        <taxon>Flavobacteriia</taxon>
        <taxon>Flavobacteriales</taxon>
        <taxon>Flavobacteriaceae</taxon>
        <taxon>Nonlabens</taxon>
    </lineage>
</organism>
<evidence type="ECO:0000256" key="1">
    <source>
        <dbReference type="PROSITE-ProRule" id="PRU00339"/>
    </source>
</evidence>
<evidence type="ECO:0000313" key="2">
    <source>
        <dbReference type="EMBL" id="PPK95670.1"/>
    </source>
</evidence>
<dbReference type="Gene3D" id="1.25.40.10">
    <property type="entry name" value="Tetratricopeptide repeat domain"/>
    <property type="match status" value="1"/>
</dbReference>
<proteinExistence type="predicted"/>
<sequence length="256" mass="29248">MKNILFIIVAAILLLPSCKSKKVATVNEVVISNYSKAKMALSSGEIDLGTDLIDKALQDNDPTELEELYYLRGFILHAYGKTEDARTYYQKVLDMNTTYSSYSKKAQILLDLTYEEEAYKKSKMEEDEKESNHDDKPINIEDFQVIEKQPRFESCPDTTNTEIQRCTNHTLQRHISRNYDSSIGKQFGVQKRTRTYVLYSVNEEGIISNVRARGSNKFLALEAKRVVYSIPKMIPGLQKGEPVSVPYSIPVTYAPY</sequence>
<dbReference type="Gene3D" id="3.30.1150.10">
    <property type="match status" value="1"/>
</dbReference>
<reference evidence="2 3" key="1">
    <citation type="submission" date="2018-02" db="EMBL/GenBank/DDBJ databases">
        <title>Genomic Encyclopedia of Archaeal and Bacterial Type Strains, Phase II (KMG-II): from individual species to whole genera.</title>
        <authorList>
            <person name="Goeker M."/>
        </authorList>
    </citation>
    <scope>NUCLEOTIDE SEQUENCE [LARGE SCALE GENOMIC DNA]</scope>
    <source>
        <strain evidence="2 3">DSM 16809</strain>
    </source>
</reference>
<gene>
    <name evidence="2" type="ORF">LY01_01262</name>
</gene>
<dbReference type="SUPFAM" id="SSF74653">
    <property type="entry name" value="TolA/TonB C-terminal domain"/>
    <property type="match status" value="1"/>
</dbReference>
<dbReference type="RefSeq" id="WP_104514970.1">
    <property type="nucleotide sequence ID" value="NZ_MQVW01000002.1"/>
</dbReference>
<keyword evidence="3" id="KW-1185">Reference proteome</keyword>
<comment type="caution">
    <text evidence="2">The sequence shown here is derived from an EMBL/GenBank/DDBJ whole genome shotgun (WGS) entry which is preliminary data.</text>
</comment>
<keyword evidence="1" id="KW-0802">TPR repeat</keyword>
<dbReference type="InterPro" id="IPR019734">
    <property type="entry name" value="TPR_rpt"/>
</dbReference>
<dbReference type="AlphaFoldDB" id="A0A2S6ING1"/>
<feature type="repeat" description="TPR" evidence="1">
    <location>
        <begin position="66"/>
        <end position="99"/>
    </location>
</feature>
<dbReference type="PROSITE" id="PS50005">
    <property type="entry name" value="TPR"/>
    <property type="match status" value="1"/>
</dbReference>
<name>A0A2S6ING1_9FLAO</name>
<dbReference type="EMBL" id="PTJE01000002">
    <property type="protein sequence ID" value="PPK95670.1"/>
    <property type="molecule type" value="Genomic_DNA"/>
</dbReference>
<accession>A0A2S6ING1</accession>
<dbReference type="SUPFAM" id="SSF48452">
    <property type="entry name" value="TPR-like"/>
    <property type="match status" value="1"/>
</dbReference>
<dbReference type="OrthoDB" id="1522859at2"/>
<protein>
    <submittedName>
        <fullName evidence="2">Uncharacterized protein</fullName>
    </submittedName>
</protein>
<dbReference type="InterPro" id="IPR011990">
    <property type="entry name" value="TPR-like_helical_dom_sf"/>
</dbReference>
<evidence type="ECO:0000313" key="3">
    <source>
        <dbReference type="Proteomes" id="UP000239002"/>
    </source>
</evidence>